<dbReference type="AlphaFoldDB" id="A0AA88YKQ6"/>
<name>A0AA88YKQ6_PINIB</name>
<organism evidence="2 3">
    <name type="scientific">Pinctada imbricata</name>
    <name type="common">Atlantic pearl-oyster</name>
    <name type="synonym">Pinctada martensii</name>
    <dbReference type="NCBI Taxonomy" id="66713"/>
    <lineage>
        <taxon>Eukaryota</taxon>
        <taxon>Metazoa</taxon>
        <taxon>Spiralia</taxon>
        <taxon>Lophotrochozoa</taxon>
        <taxon>Mollusca</taxon>
        <taxon>Bivalvia</taxon>
        <taxon>Autobranchia</taxon>
        <taxon>Pteriomorphia</taxon>
        <taxon>Pterioida</taxon>
        <taxon>Pterioidea</taxon>
        <taxon>Pteriidae</taxon>
        <taxon>Pinctada</taxon>
    </lineage>
</organism>
<gene>
    <name evidence="2" type="ORF">FSP39_004024</name>
    <name evidence="1" type="ORF">FSP39_015902</name>
</gene>
<dbReference type="InterPro" id="IPR036514">
    <property type="entry name" value="SGNH_hydro_sf"/>
</dbReference>
<accession>A0AA88YKQ6</accession>
<keyword evidence="3" id="KW-1185">Reference proteome</keyword>
<comment type="caution">
    <text evidence="2">The sequence shown here is derived from an EMBL/GenBank/DDBJ whole genome shotgun (WGS) entry which is preliminary data.</text>
</comment>
<reference evidence="2" key="1">
    <citation type="submission" date="2019-08" db="EMBL/GenBank/DDBJ databases">
        <title>The improved chromosome-level genome for the pearl oyster Pinctada fucata martensii using PacBio sequencing and Hi-C.</title>
        <authorList>
            <person name="Zheng Z."/>
        </authorList>
    </citation>
    <scope>NUCLEOTIDE SEQUENCE</scope>
    <source>
        <strain evidence="2">ZZ-2019</strain>
        <tissue evidence="2">Adductor muscle</tissue>
    </source>
</reference>
<evidence type="ECO:0000313" key="3">
    <source>
        <dbReference type="Proteomes" id="UP001186944"/>
    </source>
</evidence>
<dbReference type="EMBL" id="VSWD01000005">
    <property type="protein sequence ID" value="KAK3101495.1"/>
    <property type="molecule type" value="Genomic_DNA"/>
</dbReference>
<dbReference type="SUPFAM" id="SSF52266">
    <property type="entry name" value="SGNH hydrolase"/>
    <property type="match status" value="1"/>
</dbReference>
<dbReference type="Proteomes" id="UP001186944">
    <property type="component" value="Unassembled WGS sequence"/>
</dbReference>
<evidence type="ECO:0000313" key="1">
    <source>
        <dbReference type="EMBL" id="KAK3098072.1"/>
    </source>
</evidence>
<protein>
    <submittedName>
        <fullName evidence="2">Uncharacterized protein</fullName>
    </submittedName>
</protein>
<dbReference type="EMBL" id="VSWD01000007">
    <property type="protein sequence ID" value="KAK3098072.1"/>
    <property type="molecule type" value="Genomic_DNA"/>
</dbReference>
<evidence type="ECO:0000313" key="2">
    <source>
        <dbReference type="EMBL" id="KAK3101495.1"/>
    </source>
</evidence>
<sequence>MSDTKIEKQLLKPRPISNGKLVYTPVLLADSKGNYLRNHIKTGIDFKIQWWCKGGSRVQESLLWLKNSLPHKLRRHGKIALYVWLGTCDLTEKNKAYTNLRSDDFSTVDYLERKFNELVDFVHQFAEVKLTILEVPVYSIVEWNKSRGHKDPDSFADQDSRLQAQIEELNNRIRNINNNLNVRSPRFTFDIQRSKRNNKGRNRKTFFNFKLYKDGIHPDTLLSKLWFHQVSSLMIKDCHSQ</sequence>
<proteinExistence type="predicted"/>
<dbReference type="Gene3D" id="3.40.50.1110">
    <property type="entry name" value="SGNH hydrolase"/>
    <property type="match status" value="1"/>
</dbReference>